<feature type="compositionally biased region" description="Basic and acidic residues" evidence="1">
    <location>
        <begin position="16"/>
        <end position="29"/>
    </location>
</feature>
<name>A0A1I4HSM7_9ACTN</name>
<dbReference type="AlphaFoldDB" id="A0A1I4HSM7"/>
<organism evidence="2 3">
    <name type="scientific">Streptomyces pini</name>
    <dbReference type="NCBI Taxonomy" id="1520580"/>
    <lineage>
        <taxon>Bacteria</taxon>
        <taxon>Bacillati</taxon>
        <taxon>Actinomycetota</taxon>
        <taxon>Actinomycetes</taxon>
        <taxon>Kitasatosporales</taxon>
        <taxon>Streptomycetaceae</taxon>
        <taxon>Streptomyces</taxon>
    </lineage>
</organism>
<protein>
    <submittedName>
        <fullName evidence="2">Uncharacterized protein</fullName>
    </submittedName>
</protein>
<sequence>MTVRAVRGAVRLDRDVAGREAGRADERAPRPLTGIPERGAPRSGIRFAAGPRGGFPAAPRRGVAR</sequence>
<gene>
    <name evidence="2" type="ORF">SAMN05192584_11926</name>
</gene>
<evidence type="ECO:0000313" key="3">
    <source>
        <dbReference type="Proteomes" id="UP000198928"/>
    </source>
</evidence>
<evidence type="ECO:0000256" key="1">
    <source>
        <dbReference type="SAM" id="MobiDB-lite"/>
    </source>
</evidence>
<proteinExistence type="predicted"/>
<dbReference type="EMBL" id="FOSG01000019">
    <property type="protein sequence ID" value="SFL45152.1"/>
    <property type="molecule type" value="Genomic_DNA"/>
</dbReference>
<evidence type="ECO:0000313" key="2">
    <source>
        <dbReference type="EMBL" id="SFL45152.1"/>
    </source>
</evidence>
<feature type="compositionally biased region" description="Low complexity" evidence="1">
    <location>
        <begin position="46"/>
        <end position="65"/>
    </location>
</feature>
<accession>A0A1I4HSM7</accession>
<reference evidence="3" key="1">
    <citation type="submission" date="2016-10" db="EMBL/GenBank/DDBJ databases">
        <authorList>
            <person name="Varghese N."/>
            <person name="Submissions S."/>
        </authorList>
    </citation>
    <scope>NUCLEOTIDE SEQUENCE [LARGE SCALE GENOMIC DNA]</scope>
    <source>
        <strain evidence="3">PL19</strain>
    </source>
</reference>
<feature type="region of interest" description="Disordered" evidence="1">
    <location>
        <begin position="16"/>
        <end position="65"/>
    </location>
</feature>
<dbReference type="Proteomes" id="UP000198928">
    <property type="component" value="Unassembled WGS sequence"/>
</dbReference>
<keyword evidence="3" id="KW-1185">Reference proteome</keyword>